<feature type="transmembrane region" description="Helical" evidence="2">
    <location>
        <begin position="1031"/>
        <end position="1049"/>
    </location>
</feature>
<feature type="transmembrane region" description="Helical" evidence="2">
    <location>
        <begin position="1164"/>
        <end position="1188"/>
    </location>
</feature>
<feature type="region of interest" description="Disordered" evidence="1">
    <location>
        <begin position="1824"/>
        <end position="1891"/>
    </location>
</feature>
<accession>A0A0L0D4U6</accession>
<feature type="transmembrane region" description="Helical" evidence="2">
    <location>
        <begin position="1200"/>
        <end position="1217"/>
    </location>
</feature>
<evidence type="ECO:0000256" key="1">
    <source>
        <dbReference type="SAM" id="MobiDB-lite"/>
    </source>
</evidence>
<feature type="compositionally biased region" description="Polar residues" evidence="1">
    <location>
        <begin position="1787"/>
        <end position="1799"/>
    </location>
</feature>
<dbReference type="eggNOG" id="ENOG502SCUB">
    <property type="taxonomic scope" value="Eukaryota"/>
</dbReference>
<keyword evidence="2" id="KW-0812">Transmembrane</keyword>
<evidence type="ECO:0000313" key="3">
    <source>
        <dbReference type="EMBL" id="KNC47270.1"/>
    </source>
</evidence>
<evidence type="ECO:0000256" key="2">
    <source>
        <dbReference type="SAM" id="Phobius"/>
    </source>
</evidence>
<feature type="transmembrane region" description="Helical" evidence="2">
    <location>
        <begin position="581"/>
        <end position="603"/>
    </location>
</feature>
<feature type="region of interest" description="Disordered" evidence="1">
    <location>
        <begin position="1786"/>
        <end position="1806"/>
    </location>
</feature>
<feature type="transmembrane region" description="Helical" evidence="2">
    <location>
        <begin position="163"/>
        <end position="193"/>
    </location>
</feature>
<feature type="transmembrane region" description="Helical" evidence="2">
    <location>
        <begin position="1085"/>
        <end position="1108"/>
    </location>
</feature>
<feature type="transmembrane region" description="Helical" evidence="2">
    <location>
        <begin position="1229"/>
        <end position="1249"/>
    </location>
</feature>
<keyword evidence="4" id="KW-1185">Reference proteome</keyword>
<gene>
    <name evidence="3" type="ORF">AMSG_03700</name>
</gene>
<feature type="transmembrane region" description="Helical" evidence="2">
    <location>
        <begin position="122"/>
        <end position="143"/>
    </location>
</feature>
<reference evidence="3 4" key="1">
    <citation type="submission" date="2010-05" db="EMBL/GenBank/DDBJ databases">
        <title>The Genome Sequence of Thecamonas trahens ATCC 50062.</title>
        <authorList>
            <consortium name="The Broad Institute Genome Sequencing Platform"/>
            <person name="Russ C."/>
            <person name="Cuomo C."/>
            <person name="Shea T."/>
            <person name="Young S.K."/>
            <person name="Zeng Q."/>
            <person name="Koehrsen M."/>
            <person name="Haas B."/>
            <person name="Borodovsky M."/>
            <person name="Guigo R."/>
            <person name="Alvarado L."/>
            <person name="Berlin A."/>
            <person name="Bochicchio J."/>
            <person name="Borenstein D."/>
            <person name="Chapman S."/>
            <person name="Chen Z."/>
            <person name="Freedman E."/>
            <person name="Gellesch M."/>
            <person name="Goldberg J."/>
            <person name="Griggs A."/>
            <person name="Gujja S."/>
            <person name="Heilman E."/>
            <person name="Heiman D."/>
            <person name="Hepburn T."/>
            <person name="Howarth C."/>
            <person name="Jen D."/>
            <person name="Larson L."/>
            <person name="Mehta T."/>
            <person name="Park D."/>
            <person name="Pearson M."/>
            <person name="Roberts A."/>
            <person name="Saif S."/>
            <person name="Shenoy N."/>
            <person name="Sisk P."/>
            <person name="Stolte C."/>
            <person name="Sykes S."/>
            <person name="Thomson T."/>
            <person name="Walk T."/>
            <person name="White J."/>
            <person name="Yandava C."/>
            <person name="Burger G."/>
            <person name="Gray M.W."/>
            <person name="Holland P.W.H."/>
            <person name="King N."/>
            <person name="Lang F.B.F."/>
            <person name="Roger A.J."/>
            <person name="Ruiz-Trillo I."/>
            <person name="Lander E."/>
            <person name="Nusbaum C."/>
        </authorList>
    </citation>
    <scope>NUCLEOTIDE SEQUENCE [LARGE SCALE GENOMIC DNA]</scope>
    <source>
        <strain evidence="3 4">ATCC 50062</strain>
    </source>
</reference>
<feature type="transmembrane region" description="Helical" evidence="2">
    <location>
        <begin position="249"/>
        <end position="268"/>
    </location>
</feature>
<sequence>MSGLFVATASVIWFLIKAITTVVCLALWLLSLLVPTRTIGSIRSLVYASSRELTDFWSMCWLCLFASLGDALFVIPAALLSLAVLIRLPFMPSFSRFGDASGSDCFYDGEPRWMIFLNGIHSLLFVTIVLPCLVILVFAPWRWPHLAHIITSIEWGVDDNDEGFAGVFLIFVQAGCVPFDYLVGVLGGVAAVLSPWRWSRLRREVTDAVRGWEALGSENGPMSPGNAGRSFVLGAFIVFRAFADYMLLIPAALLVLGGLGIRLVLAIRSFVRLLAARGASIGDFALHELVCGSLLYLPLDAFLIAVLVLVLGFPHRWRQIWHGLAAARRSSRENIGDSNEMDGLDGSNSSQVFFLSTSIHGFALSTLCVMAADLVVALPALCILPTHHSYLAYREWREKGTPSHPGWYSYDAHHIIVKHFFVLILELVCVLPLLVLLFVTVYRAVFMIKAIRAIKAAAPDGKLPPFTIHKQVGIHAALLGVEIFVLPPLMLPLVLTGYRLRFLRASYDPDRMGALIVAVATQFGALCADLPFALLALVSCLAFYRIPNMISGFLAIVRLPHSAPLRSLRMKVALRGLALDALLRLGLDLLSLPLLALTLVSLYRIPVWIHDLHAAHKARARYRVLYPDAPQRISASMVPGSELSGADDAQLTLSWVEVEYVSDYRQVASVEATPMVPSMMSRLAATNATQGVLVLEELACLLLAVVLVFVPWRFYQALALLSLRDDQTWRLDVIRAWKLGWQAEWIREWNPSALRKRISSVFHQRLLPATVTRVSHHLGQLRSSADVEVSITRQHAAELERLGDAVGAVLATDLRVAHEAAWATAAKVYEAKAWGCREYATIEAATGVVVGGDAAVADAKADGLRQAYEDAMVTKMQASMEAVDAASAAFRGHMVGHAKYVGSQFCVGLLPAMFARTRNSPGSNLVLVGVSLLTAILDLLALACSLVVLGSVVRAIPLIGEVRARLKYGLTVRTAVWHQLLELGIDLLHVAGFGICLASIIQSHGVLYSLSDALFYERSVASAREAIQLHLLLLLHPIGWIYGMFWLLMGSWQTYIATLVGTLWGPLAPMELFAKLMPCCGEGEFSLCLAFLFGLTLWVVPLAALYSGMGSGSADAMHDFYPTFVGLALAGLFVVMVAGVLFSFASEKAKPFSWQPQWLLIPNLANVLAVSSVGFELAQLAGLALLLWNPVQAASQVAPATAGVGHWIGLGLVRLFVPIDSAGGLTMALVLVGLFYLVMSAAMVAEFVLGMVDEGVISESVLWRSLIAMFGGPGFVYIVFSLLSEMACVWDGTALVLNYEVTGLPGAARVCFRDGHMGRAGLALISLTFFVPLASMLLTHFTDETSPQLTFQYRGSYTLSWILTKFVVLVVVVFVGGGGNSAAKGGDAQASAALVAGICILAFAAFSGVYTLCGTPATLPGAHAVRTCGIGMVGSLFVAASLGARANKAHGVAPLAVLAIGCGVFVAGAVVWYKRVRAKARRDDDVAAIERVRIGVTRLCELERRAVIRNLVAPSWRTGMRKMFRVLTQQAREDGDWVLLQRITIALEENMFCYFDGPHLRERWQMADNSEPGVLTAGRVNVFRERYGQWSGVHTMDPCYPRPVRTVYREDWRRLVHEPGLQSGGSDGVASDTWCIGMTLDELTRYEAHLERVEAWVETGERAATDALFGLHHLDDVALAPGACASRMLALSEGAIEPLAPFERVGDQPGVFALLPARVVVPVVPEPGAPPIVSVSVTLHARPDRASAHGMQPIWVGLEATGMVNGTWTTRTWGIEVSLWFGDESAPSRQAENAEQSPGNEKKSDRIEVAKMIGSYFMRKFLDRPTSEEEQEEASASASSGHNSSSDTESGGVYQASSLVEQNESSSSSASLSSNGSSYSSFTSYSDDGRPAVTPGPDWVELSVDVDRPLFDSSMMFVDVVLEPRGAIVGTDVYVGLH</sequence>
<feature type="transmembrane region" description="Helical" evidence="2">
    <location>
        <begin position="1451"/>
        <end position="1473"/>
    </location>
</feature>
<feature type="transmembrane region" description="Helical" evidence="2">
    <location>
        <begin position="472"/>
        <end position="495"/>
    </location>
</feature>
<feature type="transmembrane region" description="Helical" evidence="2">
    <location>
        <begin position="1120"/>
        <end position="1144"/>
    </location>
</feature>
<dbReference type="EMBL" id="GL349446">
    <property type="protein sequence ID" value="KNC47270.1"/>
    <property type="molecule type" value="Genomic_DNA"/>
</dbReference>
<feature type="compositionally biased region" description="Low complexity" evidence="1">
    <location>
        <begin position="1856"/>
        <end position="1886"/>
    </location>
</feature>
<feature type="transmembrane region" description="Helical" evidence="2">
    <location>
        <begin position="1055"/>
        <end position="1073"/>
    </location>
</feature>
<feature type="transmembrane region" description="Helical" evidence="2">
    <location>
        <begin position="1392"/>
        <end position="1412"/>
    </location>
</feature>
<feature type="transmembrane region" description="Helical" evidence="2">
    <location>
        <begin position="1261"/>
        <end position="1283"/>
    </location>
</feature>
<dbReference type="RefSeq" id="XP_013759613.1">
    <property type="nucleotide sequence ID" value="XM_013904159.1"/>
</dbReference>
<feature type="transmembrane region" description="Helical" evidence="2">
    <location>
        <begin position="362"/>
        <end position="384"/>
    </location>
</feature>
<feature type="transmembrane region" description="Helical" evidence="2">
    <location>
        <begin position="56"/>
        <end position="86"/>
    </location>
</feature>
<feature type="transmembrane region" description="Helical" evidence="2">
    <location>
        <begin position="1361"/>
        <end position="1380"/>
    </location>
</feature>
<dbReference type="Proteomes" id="UP000054408">
    <property type="component" value="Unassembled WGS sequence"/>
</dbReference>
<feature type="transmembrane region" description="Helical" evidence="2">
    <location>
        <begin position="1424"/>
        <end position="1444"/>
    </location>
</feature>
<feature type="transmembrane region" description="Helical" evidence="2">
    <location>
        <begin position="289"/>
        <end position="313"/>
    </location>
</feature>
<proteinExistence type="predicted"/>
<name>A0A0L0D4U6_THETB</name>
<feature type="transmembrane region" description="Helical" evidence="2">
    <location>
        <begin position="925"/>
        <end position="949"/>
    </location>
</feature>
<feature type="compositionally biased region" description="Low complexity" evidence="1">
    <location>
        <begin position="1834"/>
        <end position="1846"/>
    </location>
</feature>
<feature type="transmembrane region" description="Helical" evidence="2">
    <location>
        <begin position="420"/>
        <end position="442"/>
    </location>
</feature>
<keyword evidence="2" id="KW-0472">Membrane</keyword>
<feature type="transmembrane region" description="Helical" evidence="2">
    <location>
        <begin position="692"/>
        <end position="715"/>
    </location>
</feature>
<evidence type="ECO:0000313" key="4">
    <source>
        <dbReference type="Proteomes" id="UP000054408"/>
    </source>
</evidence>
<feature type="transmembrane region" description="Helical" evidence="2">
    <location>
        <begin position="12"/>
        <end position="36"/>
    </location>
</feature>
<feature type="transmembrane region" description="Helical" evidence="2">
    <location>
        <begin position="542"/>
        <end position="560"/>
    </location>
</feature>
<feature type="transmembrane region" description="Helical" evidence="2">
    <location>
        <begin position="515"/>
        <end position="536"/>
    </location>
</feature>
<feature type="transmembrane region" description="Helical" evidence="2">
    <location>
        <begin position="1322"/>
        <end position="1341"/>
    </location>
</feature>
<keyword evidence="2" id="KW-1133">Transmembrane helix</keyword>
<dbReference type="GeneID" id="25563283"/>
<organism evidence="3 4">
    <name type="scientific">Thecamonas trahens ATCC 50062</name>
    <dbReference type="NCBI Taxonomy" id="461836"/>
    <lineage>
        <taxon>Eukaryota</taxon>
        <taxon>Apusozoa</taxon>
        <taxon>Apusomonadida</taxon>
        <taxon>Apusomonadidae</taxon>
        <taxon>Thecamonas</taxon>
    </lineage>
</organism>
<protein>
    <submittedName>
        <fullName evidence="3">Uncharacterized protein</fullName>
    </submittedName>
</protein>